<organism evidence="3 4">
    <name type="scientific">Hyaloscypha hepaticicola</name>
    <dbReference type="NCBI Taxonomy" id="2082293"/>
    <lineage>
        <taxon>Eukaryota</taxon>
        <taxon>Fungi</taxon>
        <taxon>Dikarya</taxon>
        <taxon>Ascomycota</taxon>
        <taxon>Pezizomycotina</taxon>
        <taxon>Leotiomycetes</taxon>
        <taxon>Helotiales</taxon>
        <taxon>Hyaloscyphaceae</taxon>
        <taxon>Hyaloscypha</taxon>
    </lineage>
</organism>
<proteinExistence type="predicted"/>
<dbReference type="Pfam" id="PF00385">
    <property type="entry name" value="Chromo"/>
    <property type="match status" value="1"/>
</dbReference>
<dbReference type="EMBL" id="KZ613467">
    <property type="protein sequence ID" value="PMD26808.1"/>
    <property type="molecule type" value="Genomic_DNA"/>
</dbReference>
<evidence type="ECO:0000256" key="1">
    <source>
        <dbReference type="ARBA" id="ARBA00011353"/>
    </source>
</evidence>
<keyword evidence="4" id="KW-1185">Reference proteome</keyword>
<evidence type="ECO:0000313" key="4">
    <source>
        <dbReference type="Proteomes" id="UP000235672"/>
    </source>
</evidence>
<evidence type="ECO:0000259" key="2">
    <source>
        <dbReference type="PROSITE" id="PS50013"/>
    </source>
</evidence>
<accession>A0A2J6QKK7</accession>
<name>A0A2J6QKK7_9HELO</name>
<dbReference type="Gene3D" id="2.40.50.40">
    <property type="match status" value="1"/>
</dbReference>
<dbReference type="Proteomes" id="UP000235672">
    <property type="component" value="Unassembled WGS sequence"/>
</dbReference>
<evidence type="ECO:0000313" key="3">
    <source>
        <dbReference type="EMBL" id="PMD26808.1"/>
    </source>
</evidence>
<sequence>MASDNTLIYLQYLEAHDEDLQDDNESLASLETDDGEDHPPEKIIAEIEAKNGNIWYLVKWKDCPVLRSSWEGRELFNDCPEIWGAWLIEKQKQADGKSKPLDIAAFNKAVLDLEVAESQRRTLRRLRRKAKRVLSTVET</sequence>
<dbReference type="InterPro" id="IPR016197">
    <property type="entry name" value="Chromo-like_dom_sf"/>
</dbReference>
<dbReference type="SUPFAM" id="SSF54160">
    <property type="entry name" value="Chromo domain-like"/>
    <property type="match status" value="1"/>
</dbReference>
<dbReference type="InterPro" id="IPR023780">
    <property type="entry name" value="Chromo_domain"/>
</dbReference>
<dbReference type="PROSITE" id="PS50013">
    <property type="entry name" value="CHROMO_2"/>
    <property type="match status" value="1"/>
</dbReference>
<protein>
    <recommendedName>
        <fullName evidence="2">Chromo domain-containing protein</fullName>
    </recommendedName>
</protein>
<gene>
    <name evidence="3" type="ORF">NA56DRAFT_297618</name>
</gene>
<dbReference type="STRING" id="1745343.A0A2J6QKK7"/>
<dbReference type="InterPro" id="IPR000953">
    <property type="entry name" value="Chromo/chromo_shadow_dom"/>
</dbReference>
<dbReference type="AlphaFoldDB" id="A0A2J6QKK7"/>
<dbReference type="GO" id="GO:0006338">
    <property type="term" value="P:chromatin remodeling"/>
    <property type="evidence" value="ECO:0007669"/>
    <property type="project" value="UniProtKB-ARBA"/>
</dbReference>
<comment type="subunit">
    <text evidence="1">Component of the NuA4 histone acetyltransferase complex.</text>
</comment>
<reference evidence="3 4" key="1">
    <citation type="submission" date="2016-05" db="EMBL/GenBank/DDBJ databases">
        <title>A degradative enzymes factory behind the ericoid mycorrhizal symbiosis.</title>
        <authorList>
            <consortium name="DOE Joint Genome Institute"/>
            <person name="Martino E."/>
            <person name="Morin E."/>
            <person name="Grelet G."/>
            <person name="Kuo A."/>
            <person name="Kohler A."/>
            <person name="Daghino S."/>
            <person name="Barry K."/>
            <person name="Choi C."/>
            <person name="Cichocki N."/>
            <person name="Clum A."/>
            <person name="Copeland A."/>
            <person name="Hainaut M."/>
            <person name="Haridas S."/>
            <person name="Labutti K."/>
            <person name="Lindquist E."/>
            <person name="Lipzen A."/>
            <person name="Khouja H.-R."/>
            <person name="Murat C."/>
            <person name="Ohm R."/>
            <person name="Olson A."/>
            <person name="Spatafora J."/>
            <person name="Veneault-Fourrey C."/>
            <person name="Henrissat B."/>
            <person name="Grigoriev I."/>
            <person name="Martin F."/>
            <person name="Perotto S."/>
        </authorList>
    </citation>
    <scope>NUCLEOTIDE SEQUENCE [LARGE SCALE GENOMIC DNA]</scope>
    <source>
        <strain evidence="3 4">UAMH 7357</strain>
    </source>
</reference>
<dbReference type="OrthoDB" id="1918685at2759"/>
<feature type="domain" description="Chromo" evidence="2">
    <location>
        <begin position="38"/>
        <end position="82"/>
    </location>
</feature>